<organism evidence="5">
    <name type="scientific">Brugia pahangi</name>
    <name type="common">Filarial nematode worm</name>
    <dbReference type="NCBI Taxonomy" id="6280"/>
    <lineage>
        <taxon>Eukaryota</taxon>
        <taxon>Metazoa</taxon>
        <taxon>Ecdysozoa</taxon>
        <taxon>Nematoda</taxon>
        <taxon>Chromadorea</taxon>
        <taxon>Rhabditida</taxon>
        <taxon>Spirurina</taxon>
        <taxon>Spiruromorpha</taxon>
        <taxon>Filarioidea</taxon>
        <taxon>Onchocercidae</taxon>
        <taxon>Brugia</taxon>
    </lineage>
</organism>
<name>A0A0N4SZ89_BRUPA</name>
<evidence type="ECO:0000313" key="3">
    <source>
        <dbReference type="EMBL" id="VDN82282.1"/>
    </source>
</evidence>
<reference evidence="3 4" key="2">
    <citation type="submission" date="2018-11" db="EMBL/GenBank/DDBJ databases">
        <authorList>
            <consortium name="Pathogen Informatics"/>
        </authorList>
    </citation>
    <scope>NUCLEOTIDE SEQUENCE [LARGE SCALE GENOMIC DNA]</scope>
</reference>
<reference evidence="5" key="1">
    <citation type="submission" date="2017-02" db="UniProtKB">
        <authorList>
            <consortium name="WormBaseParasite"/>
        </authorList>
    </citation>
    <scope>IDENTIFICATION</scope>
</reference>
<evidence type="ECO:0000259" key="2">
    <source>
        <dbReference type="PROSITE" id="PS50053"/>
    </source>
</evidence>
<feature type="region of interest" description="Disordered" evidence="1">
    <location>
        <begin position="142"/>
        <end position="162"/>
    </location>
</feature>
<dbReference type="STRING" id="6280.A0A0N4SZ89"/>
<dbReference type="InterPro" id="IPR000626">
    <property type="entry name" value="Ubiquitin-like_dom"/>
</dbReference>
<accession>A0A0N4SZ89</accession>
<dbReference type="SUPFAM" id="SSF54236">
    <property type="entry name" value="Ubiquitin-like"/>
    <property type="match status" value="1"/>
</dbReference>
<feature type="domain" description="Ubiquitin-like" evidence="2">
    <location>
        <begin position="83"/>
        <end position="130"/>
    </location>
</feature>
<evidence type="ECO:0000313" key="5">
    <source>
        <dbReference type="WBParaSite" id="BPAG_0000109501-mRNA-1"/>
    </source>
</evidence>
<evidence type="ECO:0000256" key="1">
    <source>
        <dbReference type="SAM" id="MobiDB-lite"/>
    </source>
</evidence>
<dbReference type="EMBL" id="UZAD01000072">
    <property type="protein sequence ID" value="VDN82282.1"/>
    <property type="molecule type" value="Genomic_DNA"/>
</dbReference>
<dbReference type="InterPro" id="IPR029071">
    <property type="entry name" value="Ubiquitin-like_domsf"/>
</dbReference>
<gene>
    <name evidence="3" type="ORF">BPAG_LOCUS1096</name>
</gene>
<sequence length="162" mass="18671">MFCDECFRQQQLQVEHQRFVYENGAEIYVKLKSDKNDEPIKTANGDLIAPFNATPSLIRPERHATTRRAVAKCSMVFKMTSLNTIHQLKIKIYQKTGQLPNDQLIYMKERLLNDSDTLEEARVDPQELIETPLTLIVQQPTEIPTEPRQLERGFADTALSHS</sequence>
<dbReference type="Pfam" id="PF00240">
    <property type="entry name" value="ubiquitin"/>
    <property type="match status" value="1"/>
</dbReference>
<keyword evidence="4" id="KW-1185">Reference proteome</keyword>
<dbReference type="PROSITE" id="PS50053">
    <property type="entry name" value="UBIQUITIN_2"/>
    <property type="match status" value="1"/>
</dbReference>
<dbReference type="Gene3D" id="3.10.20.90">
    <property type="entry name" value="Phosphatidylinositol 3-kinase Catalytic Subunit, Chain A, domain 1"/>
    <property type="match status" value="1"/>
</dbReference>
<dbReference type="AlphaFoldDB" id="A0A0N4SZ89"/>
<evidence type="ECO:0000313" key="4">
    <source>
        <dbReference type="Proteomes" id="UP000278627"/>
    </source>
</evidence>
<dbReference type="WBParaSite" id="BPAG_0000109501-mRNA-1">
    <property type="protein sequence ID" value="BPAG_0000109501-mRNA-1"/>
    <property type="gene ID" value="BPAG_0000109501"/>
</dbReference>
<proteinExistence type="predicted"/>
<protein>
    <submittedName>
        <fullName evidence="5">Ubiquitin-like domain-containing protein</fullName>
    </submittedName>
</protein>
<dbReference type="Proteomes" id="UP000278627">
    <property type="component" value="Unassembled WGS sequence"/>
</dbReference>